<proteinExistence type="predicted"/>
<dbReference type="SMART" id="SM00530">
    <property type="entry name" value="HTH_XRE"/>
    <property type="match status" value="1"/>
</dbReference>
<gene>
    <name evidence="3" type="ORF">FHP25_33235</name>
</gene>
<dbReference type="InterPro" id="IPR010982">
    <property type="entry name" value="Lambda_DNA-bd_dom_sf"/>
</dbReference>
<protein>
    <submittedName>
        <fullName evidence="3">HigA family addiction module antidote protein</fullName>
    </submittedName>
</protein>
<dbReference type="RefSeq" id="WP_147851312.1">
    <property type="nucleotide sequence ID" value="NZ_VDUZ01000054.1"/>
</dbReference>
<reference evidence="3 4" key="1">
    <citation type="submission" date="2019-06" db="EMBL/GenBank/DDBJ databases">
        <title>New taxonomy in bacterial strain CC-CFT640, isolated from vineyard.</title>
        <authorList>
            <person name="Lin S.-Y."/>
            <person name="Tsai C.-F."/>
            <person name="Young C.-C."/>
        </authorList>
    </citation>
    <scope>NUCLEOTIDE SEQUENCE [LARGE SCALE GENOMIC DNA]</scope>
    <source>
        <strain evidence="3 4">CC-CFT640</strain>
    </source>
</reference>
<name>A0A5C8PAG3_9HYPH</name>
<dbReference type="SUPFAM" id="SSF47413">
    <property type="entry name" value="lambda repressor-like DNA-binding domains"/>
    <property type="match status" value="1"/>
</dbReference>
<organism evidence="3 4">
    <name type="scientific">Vineibacter terrae</name>
    <dbReference type="NCBI Taxonomy" id="2586908"/>
    <lineage>
        <taxon>Bacteria</taxon>
        <taxon>Pseudomonadati</taxon>
        <taxon>Pseudomonadota</taxon>
        <taxon>Alphaproteobacteria</taxon>
        <taxon>Hyphomicrobiales</taxon>
        <taxon>Vineibacter</taxon>
    </lineage>
</organism>
<keyword evidence="1" id="KW-0238">DNA-binding</keyword>
<evidence type="ECO:0000313" key="3">
    <source>
        <dbReference type="EMBL" id="TXL70746.1"/>
    </source>
</evidence>
<evidence type="ECO:0000256" key="1">
    <source>
        <dbReference type="ARBA" id="ARBA00023125"/>
    </source>
</evidence>
<dbReference type="InterPro" id="IPR013430">
    <property type="entry name" value="Toxin_antidote_HigA"/>
</dbReference>
<dbReference type="Pfam" id="PF01381">
    <property type="entry name" value="HTH_3"/>
    <property type="match status" value="1"/>
</dbReference>
<dbReference type="PANTHER" id="PTHR36924:SF1">
    <property type="entry name" value="ANTITOXIN HIGA-1"/>
    <property type="match status" value="1"/>
</dbReference>
<dbReference type="NCBIfam" id="TIGR02607">
    <property type="entry name" value="antidote_HigA"/>
    <property type="match status" value="1"/>
</dbReference>
<dbReference type="Proteomes" id="UP000321638">
    <property type="component" value="Unassembled WGS sequence"/>
</dbReference>
<sequence>MFPVHPGSILREELEVRGTSANALSRALRVPPGRIIDILNGKRAISADTALRLGRYFGNDAEFWMQLQAQYDLVIARQNVGKRVEIEVQPRDNGAEWSPGRG</sequence>
<comment type="caution">
    <text evidence="3">The sequence shown here is derived from an EMBL/GenBank/DDBJ whole genome shotgun (WGS) entry which is preliminary data.</text>
</comment>
<dbReference type="CDD" id="cd00093">
    <property type="entry name" value="HTH_XRE"/>
    <property type="match status" value="1"/>
</dbReference>
<dbReference type="PROSITE" id="PS50943">
    <property type="entry name" value="HTH_CROC1"/>
    <property type="match status" value="1"/>
</dbReference>
<dbReference type="AlphaFoldDB" id="A0A5C8PAG3"/>
<dbReference type="PANTHER" id="PTHR36924">
    <property type="entry name" value="ANTITOXIN HIGA-1"/>
    <property type="match status" value="1"/>
</dbReference>
<dbReference type="Gene3D" id="1.10.260.40">
    <property type="entry name" value="lambda repressor-like DNA-binding domains"/>
    <property type="match status" value="1"/>
</dbReference>
<dbReference type="EMBL" id="VDUZ01000054">
    <property type="protein sequence ID" value="TXL70746.1"/>
    <property type="molecule type" value="Genomic_DNA"/>
</dbReference>
<feature type="domain" description="HTH cro/C1-type" evidence="2">
    <location>
        <begin position="10"/>
        <end position="64"/>
    </location>
</feature>
<dbReference type="InterPro" id="IPR001387">
    <property type="entry name" value="Cro/C1-type_HTH"/>
</dbReference>
<dbReference type="GO" id="GO:0003677">
    <property type="term" value="F:DNA binding"/>
    <property type="evidence" value="ECO:0007669"/>
    <property type="project" value="UniProtKB-KW"/>
</dbReference>
<evidence type="ECO:0000313" key="4">
    <source>
        <dbReference type="Proteomes" id="UP000321638"/>
    </source>
</evidence>
<dbReference type="OrthoDB" id="3174593at2"/>
<accession>A0A5C8PAG3</accession>
<evidence type="ECO:0000259" key="2">
    <source>
        <dbReference type="PROSITE" id="PS50943"/>
    </source>
</evidence>
<keyword evidence="4" id="KW-1185">Reference proteome</keyword>